<dbReference type="AlphaFoldDB" id="A0A833R3P6"/>
<dbReference type="Gene3D" id="4.10.60.10">
    <property type="entry name" value="Zinc finger, CCHC-type"/>
    <property type="match status" value="1"/>
</dbReference>
<feature type="region of interest" description="Disordered" evidence="2">
    <location>
        <begin position="159"/>
        <end position="190"/>
    </location>
</feature>
<feature type="compositionally biased region" description="Polar residues" evidence="2">
    <location>
        <begin position="177"/>
        <end position="190"/>
    </location>
</feature>
<gene>
    <name evidence="4" type="ORF">FCM35_KLT18487</name>
</gene>
<dbReference type="GO" id="GO:0008270">
    <property type="term" value="F:zinc ion binding"/>
    <property type="evidence" value="ECO:0007669"/>
    <property type="project" value="UniProtKB-KW"/>
</dbReference>
<accession>A0A833R3P6</accession>
<evidence type="ECO:0000256" key="2">
    <source>
        <dbReference type="SAM" id="MobiDB-lite"/>
    </source>
</evidence>
<evidence type="ECO:0000313" key="4">
    <source>
        <dbReference type="EMBL" id="KAF3337900.1"/>
    </source>
</evidence>
<feature type="domain" description="CCHC-type" evidence="3">
    <location>
        <begin position="206"/>
        <end position="221"/>
    </location>
</feature>
<sequence>MGSSSMVHDFEAAMHRFISFVRQLTGDDYTVRFPPLAVNNPSQFPPSSLYGATTLSSAPFSQPPPFLAGGGSTMGSDRPFPPTASMPLITGGVHPSQPINGDFSGVSGVRSDVAAALEIHKSHPSSPLQQSFTAHAATVPASANLERPNLRSLVEVVQQPTNNELRQQRDQRPGTRLPTQGGQVNRCSTTKPRGFNRRFFPSPLHCYRCGDRGHRANTCRNALVWFSCGRLGHRAANCKAITTLPPDSRPFSIPQMAPPTPARLIKAFPNRANREILAVLERGLVFRDTFRYGISYIRAHLGRIFPEYSHSWSAKALPEVAVVLPMVSHVEEPANQESNALVVDPVPALPQAREVRPMPEVTRHSTRQRAQMLPNRGGRGGGRGRGGRGRGASQQPSGQVIIPLHGQEMISYDEQVTGDEGS</sequence>
<dbReference type="InterPro" id="IPR036875">
    <property type="entry name" value="Znf_CCHC_sf"/>
</dbReference>
<reference evidence="4" key="1">
    <citation type="submission" date="2020-01" db="EMBL/GenBank/DDBJ databases">
        <title>Genome sequence of Kobresia littledalei, the first chromosome-level genome in the family Cyperaceae.</title>
        <authorList>
            <person name="Qu G."/>
        </authorList>
    </citation>
    <scope>NUCLEOTIDE SEQUENCE</scope>
    <source>
        <strain evidence="4">C.B.Clarke</strain>
        <tissue evidence="4">Leaf</tissue>
    </source>
</reference>
<protein>
    <recommendedName>
        <fullName evidence="3">CCHC-type domain-containing protein</fullName>
    </recommendedName>
</protein>
<name>A0A833R3P6_9POAL</name>
<dbReference type="GO" id="GO:0003676">
    <property type="term" value="F:nucleic acid binding"/>
    <property type="evidence" value="ECO:0007669"/>
    <property type="project" value="InterPro"/>
</dbReference>
<organism evidence="4 5">
    <name type="scientific">Carex littledalei</name>
    <dbReference type="NCBI Taxonomy" id="544730"/>
    <lineage>
        <taxon>Eukaryota</taxon>
        <taxon>Viridiplantae</taxon>
        <taxon>Streptophyta</taxon>
        <taxon>Embryophyta</taxon>
        <taxon>Tracheophyta</taxon>
        <taxon>Spermatophyta</taxon>
        <taxon>Magnoliopsida</taxon>
        <taxon>Liliopsida</taxon>
        <taxon>Poales</taxon>
        <taxon>Cyperaceae</taxon>
        <taxon>Cyperoideae</taxon>
        <taxon>Cariceae</taxon>
        <taxon>Carex</taxon>
        <taxon>Carex subgen. Euthyceras</taxon>
    </lineage>
</organism>
<feature type="region of interest" description="Disordered" evidence="2">
    <location>
        <begin position="357"/>
        <end position="399"/>
    </location>
</feature>
<dbReference type="SMART" id="SM00343">
    <property type="entry name" value="ZnF_C2HC"/>
    <property type="match status" value="2"/>
</dbReference>
<evidence type="ECO:0000313" key="5">
    <source>
        <dbReference type="Proteomes" id="UP000623129"/>
    </source>
</evidence>
<dbReference type="SUPFAM" id="SSF57756">
    <property type="entry name" value="Retrovirus zinc finger-like domains"/>
    <property type="match status" value="1"/>
</dbReference>
<comment type="caution">
    <text evidence="4">The sequence shown here is derived from an EMBL/GenBank/DDBJ whole genome shotgun (WGS) entry which is preliminary data.</text>
</comment>
<keyword evidence="1" id="KW-0863">Zinc-finger</keyword>
<proteinExistence type="predicted"/>
<keyword evidence="1" id="KW-0862">Zinc</keyword>
<evidence type="ECO:0000259" key="3">
    <source>
        <dbReference type="PROSITE" id="PS50158"/>
    </source>
</evidence>
<keyword evidence="5" id="KW-1185">Reference proteome</keyword>
<dbReference type="Proteomes" id="UP000623129">
    <property type="component" value="Unassembled WGS sequence"/>
</dbReference>
<dbReference type="EMBL" id="SWLB01000006">
    <property type="protein sequence ID" value="KAF3337900.1"/>
    <property type="molecule type" value="Genomic_DNA"/>
</dbReference>
<dbReference type="PROSITE" id="PS50158">
    <property type="entry name" value="ZF_CCHC"/>
    <property type="match status" value="1"/>
</dbReference>
<keyword evidence="1" id="KW-0479">Metal-binding</keyword>
<evidence type="ECO:0000256" key="1">
    <source>
        <dbReference type="PROSITE-ProRule" id="PRU00047"/>
    </source>
</evidence>
<dbReference type="InterPro" id="IPR001878">
    <property type="entry name" value="Znf_CCHC"/>
</dbReference>
<dbReference type="OrthoDB" id="8065943at2759"/>